<keyword evidence="2 5" id="KW-0812">Transmembrane</keyword>
<reference evidence="6 7" key="1">
    <citation type="journal article" date="2012" name="BMC Genomics">
        <title>Sequencing the genome of Marssonina brunnea reveals fungus-poplar co-evolution.</title>
        <authorList>
            <person name="Zhu S."/>
            <person name="Cao Y.-Z."/>
            <person name="Jiang C."/>
            <person name="Tan B.-Y."/>
            <person name="Wang Z."/>
            <person name="Feng S."/>
            <person name="Zhang L."/>
            <person name="Su X.-H."/>
            <person name="Brejova B."/>
            <person name="Vinar T."/>
            <person name="Xu M."/>
            <person name="Wang M.-X."/>
            <person name="Zhang S.-G."/>
            <person name="Huang M.-R."/>
            <person name="Wu R."/>
            <person name="Zhou Y."/>
        </authorList>
    </citation>
    <scope>NUCLEOTIDE SEQUENCE [LARGE SCALE GENOMIC DNA]</scope>
    <source>
        <strain evidence="6 7">MB_m1</strain>
    </source>
</reference>
<dbReference type="PANTHER" id="PTHR23502">
    <property type="entry name" value="MAJOR FACILITATOR SUPERFAMILY"/>
    <property type="match status" value="1"/>
</dbReference>
<dbReference type="OMA" id="FTADIFW"/>
<dbReference type="GO" id="GO:0022857">
    <property type="term" value="F:transmembrane transporter activity"/>
    <property type="evidence" value="ECO:0007669"/>
    <property type="project" value="InterPro"/>
</dbReference>
<dbReference type="HOGENOM" id="CLU_858095_0_0_1"/>
<accession>K1X455</accession>
<evidence type="ECO:0000256" key="5">
    <source>
        <dbReference type="SAM" id="Phobius"/>
    </source>
</evidence>
<evidence type="ECO:0000256" key="4">
    <source>
        <dbReference type="ARBA" id="ARBA00023136"/>
    </source>
</evidence>
<name>K1X455_MARBU</name>
<feature type="transmembrane region" description="Helical" evidence="5">
    <location>
        <begin position="245"/>
        <end position="266"/>
    </location>
</feature>
<dbReference type="OrthoDB" id="5403280at2759"/>
<protein>
    <recommendedName>
        <fullName evidence="8">MFS multidrug transporter</fullName>
    </recommendedName>
</protein>
<feature type="transmembrane region" description="Helical" evidence="5">
    <location>
        <begin position="104"/>
        <end position="124"/>
    </location>
</feature>
<dbReference type="InterPro" id="IPR011701">
    <property type="entry name" value="MFS"/>
</dbReference>
<evidence type="ECO:0000256" key="1">
    <source>
        <dbReference type="ARBA" id="ARBA00004141"/>
    </source>
</evidence>
<evidence type="ECO:0000313" key="6">
    <source>
        <dbReference type="EMBL" id="EKD19991.1"/>
    </source>
</evidence>
<keyword evidence="7" id="KW-1185">Reference proteome</keyword>
<evidence type="ECO:0000256" key="2">
    <source>
        <dbReference type="ARBA" id="ARBA00022692"/>
    </source>
</evidence>
<dbReference type="KEGG" id="mbe:MBM_01943"/>
<evidence type="ECO:0000313" key="7">
    <source>
        <dbReference type="Proteomes" id="UP000006753"/>
    </source>
</evidence>
<feature type="transmembrane region" description="Helical" evidence="5">
    <location>
        <begin position="183"/>
        <end position="204"/>
    </location>
</feature>
<keyword evidence="3 5" id="KW-1133">Transmembrane helix</keyword>
<sequence>MVIRRFFGGGVSSVAINIFGRLKGTSATQSSHVIFGTTSVLGIAQGPLIETRGDNILSHKAQKWRKEHPNAEPRFAAEEIDRPSLATRLAISFKRPIKMLFTQWVVFSPTLWVSFAWGLLFLLQSSVPQTFGKTYGFGLYPTDLVQLALSVGALVATLISPIQDHLYLESAKKSKNGKTIPESRLYSSVPGSLLFTADIFWYGWANYPHVHWMVPTIGIVLVGLGIFSIYLAVVNYLTDSYEKYAAFALSAASLGRNVSGAFLPLASPALYTNLGFQWGSNLLGCVALALSLGPVYLIWKGEAIGKRSPFMKESKFSPEEPKKR</sequence>
<gene>
    <name evidence="6" type="ORF">MBM_01943</name>
</gene>
<dbReference type="Pfam" id="PF07690">
    <property type="entry name" value="MFS_1"/>
    <property type="match status" value="1"/>
</dbReference>
<evidence type="ECO:0000256" key="3">
    <source>
        <dbReference type="ARBA" id="ARBA00022989"/>
    </source>
</evidence>
<dbReference type="PANTHER" id="PTHR23502:SF61">
    <property type="entry name" value="MULTIDRUG TRANSPORTER, PUTATIVE (AFU_ORTHOLOGUE AFUA_3G02780)-RELATED"/>
    <property type="match status" value="1"/>
</dbReference>
<dbReference type="InParanoid" id="K1X455"/>
<dbReference type="Gene3D" id="1.20.1250.20">
    <property type="entry name" value="MFS general substrate transporter like domains"/>
    <property type="match status" value="1"/>
</dbReference>
<dbReference type="GeneID" id="18757878"/>
<keyword evidence="4 5" id="KW-0472">Membrane</keyword>
<feature type="transmembrane region" description="Helical" evidence="5">
    <location>
        <begin position="278"/>
        <end position="299"/>
    </location>
</feature>
<dbReference type="AlphaFoldDB" id="K1X455"/>
<dbReference type="InterPro" id="IPR036259">
    <property type="entry name" value="MFS_trans_sf"/>
</dbReference>
<dbReference type="GO" id="GO:0005886">
    <property type="term" value="C:plasma membrane"/>
    <property type="evidence" value="ECO:0007669"/>
    <property type="project" value="TreeGrafter"/>
</dbReference>
<dbReference type="eggNOG" id="KOG0255">
    <property type="taxonomic scope" value="Eukaryota"/>
</dbReference>
<dbReference type="Proteomes" id="UP000006753">
    <property type="component" value="Unassembled WGS sequence"/>
</dbReference>
<organism evidence="6 7">
    <name type="scientific">Marssonina brunnea f. sp. multigermtubi (strain MB_m1)</name>
    <name type="common">Marssonina leaf spot fungus</name>
    <dbReference type="NCBI Taxonomy" id="1072389"/>
    <lineage>
        <taxon>Eukaryota</taxon>
        <taxon>Fungi</taxon>
        <taxon>Dikarya</taxon>
        <taxon>Ascomycota</taxon>
        <taxon>Pezizomycotina</taxon>
        <taxon>Leotiomycetes</taxon>
        <taxon>Helotiales</taxon>
        <taxon>Drepanopezizaceae</taxon>
        <taxon>Drepanopeziza</taxon>
    </lineage>
</organism>
<comment type="subcellular location">
    <subcellularLocation>
        <location evidence="1">Membrane</location>
        <topology evidence="1">Multi-pass membrane protein</topology>
    </subcellularLocation>
</comment>
<evidence type="ECO:0008006" key="8">
    <source>
        <dbReference type="Google" id="ProtNLM"/>
    </source>
</evidence>
<feature type="transmembrane region" description="Helical" evidence="5">
    <location>
        <begin position="210"/>
        <end position="233"/>
    </location>
</feature>
<dbReference type="RefSeq" id="XP_007289832.1">
    <property type="nucleotide sequence ID" value="XM_007289770.1"/>
</dbReference>
<dbReference type="EMBL" id="JH921430">
    <property type="protein sequence ID" value="EKD19991.1"/>
    <property type="molecule type" value="Genomic_DNA"/>
</dbReference>
<proteinExistence type="predicted"/>
<dbReference type="SUPFAM" id="SSF103473">
    <property type="entry name" value="MFS general substrate transporter"/>
    <property type="match status" value="1"/>
</dbReference>
<feature type="transmembrane region" description="Helical" evidence="5">
    <location>
        <begin position="144"/>
        <end position="162"/>
    </location>
</feature>